<proteinExistence type="predicted"/>
<sequence length="63" mass="6648">MTAPTTLPPVTDCTARIRNGELILDGCDDCTDVSPVDVRFAEDVAAALRWCRTGPSALTAVTP</sequence>
<dbReference type="AlphaFoldDB" id="A0A850C4J5"/>
<protein>
    <submittedName>
        <fullName evidence="1">Uncharacterized protein</fullName>
    </submittedName>
</protein>
<comment type="caution">
    <text evidence="1">The sequence shown here is derived from an EMBL/GenBank/DDBJ whole genome shotgun (WGS) entry which is preliminary data.</text>
</comment>
<reference evidence="1 2" key="1">
    <citation type="submission" date="2020-05" db="EMBL/GenBank/DDBJ databases">
        <title>DNA-SIP metagenomic assembled genomes.</title>
        <authorList>
            <person name="Yu J."/>
        </authorList>
    </citation>
    <scope>NUCLEOTIDE SEQUENCE [LARGE SCALE GENOMIC DNA]</scope>
    <source>
        <strain evidence="1">Bin5.27</strain>
    </source>
</reference>
<evidence type="ECO:0000313" key="2">
    <source>
        <dbReference type="Proteomes" id="UP000574690"/>
    </source>
</evidence>
<evidence type="ECO:0000313" key="1">
    <source>
        <dbReference type="EMBL" id="NUQ88929.1"/>
    </source>
</evidence>
<accession>A0A850C4J5</accession>
<dbReference type="Proteomes" id="UP000574690">
    <property type="component" value="Unassembled WGS sequence"/>
</dbReference>
<name>A0A850C4J5_9ACTN</name>
<dbReference type="EMBL" id="JABFXE010000451">
    <property type="protein sequence ID" value="NUQ88929.1"/>
    <property type="molecule type" value="Genomic_DNA"/>
</dbReference>
<organism evidence="1 2">
    <name type="scientific">Glycomyces artemisiae</name>
    <dbReference type="NCBI Taxonomy" id="1076443"/>
    <lineage>
        <taxon>Bacteria</taxon>
        <taxon>Bacillati</taxon>
        <taxon>Actinomycetota</taxon>
        <taxon>Actinomycetes</taxon>
        <taxon>Glycomycetales</taxon>
        <taxon>Glycomycetaceae</taxon>
        <taxon>Glycomyces</taxon>
    </lineage>
</organism>
<gene>
    <name evidence="1" type="ORF">HOQ43_10755</name>
</gene>